<evidence type="ECO:0000313" key="3">
    <source>
        <dbReference type="Proteomes" id="UP001212997"/>
    </source>
</evidence>
<dbReference type="EMBL" id="JANAWD010001478">
    <property type="protein sequence ID" value="KAJ3473258.1"/>
    <property type="molecule type" value="Genomic_DNA"/>
</dbReference>
<evidence type="ECO:0000313" key="2">
    <source>
        <dbReference type="EMBL" id="KAJ3473258.1"/>
    </source>
</evidence>
<protein>
    <recommendedName>
        <fullName evidence="4">C2H2-type domain-containing protein</fullName>
    </recommendedName>
</protein>
<comment type="caution">
    <text evidence="2">The sequence shown here is derived from an EMBL/GenBank/DDBJ whole genome shotgun (WGS) entry which is preliminary data.</text>
</comment>
<feature type="compositionally biased region" description="Low complexity" evidence="1">
    <location>
        <begin position="98"/>
        <end position="129"/>
    </location>
</feature>
<gene>
    <name evidence="2" type="ORF">NLI96_g13073</name>
</gene>
<dbReference type="Proteomes" id="UP001212997">
    <property type="component" value="Unassembled WGS sequence"/>
</dbReference>
<evidence type="ECO:0008006" key="4">
    <source>
        <dbReference type="Google" id="ProtNLM"/>
    </source>
</evidence>
<feature type="region of interest" description="Disordered" evidence="1">
    <location>
        <begin position="21"/>
        <end position="72"/>
    </location>
</feature>
<name>A0AAD5UNR6_9APHY</name>
<feature type="compositionally biased region" description="Polar residues" evidence="1">
    <location>
        <begin position="32"/>
        <end position="51"/>
    </location>
</feature>
<feature type="compositionally biased region" description="Low complexity" evidence="1">
    <location>
        <begin position="52"/>
        <end position="72"/>
    </location>
</feature>
<feature type="compositionally biased region" description="Basic residues" evidence="1">
    <location>
        <begin position="159"/>
        <end position="171"/>
    </location>
</feature>
<sequence length="289" mass="32348">MLLLRRVLKLRRLPASLTRFQRGNRDNHKGWSHSNESYTDSSRDSSPTHIFTSSASTSTNSSSTSSPSLSPVPLATAASFDRFAAIARAGPRGHLRSPSRSSSHSSASNSSEFVQGSSSGGRSVSSASSNKRKRVWDDEDDEDYKPKPFQDKPKDKGQQKGKKKGNKKPPKPRTTGHPCLVIGCDHEVRLWGTTRDRNRHMDSHFKLLRFVCPGCETPLCRLDAVRRHARERKKNGDPQCWDAYQGAKITDIEIIPPAWNEAEAWKDMHFPGRDDPLYEDAVKLLGRRG</sequence>
<organism evidence="2 3">
    <name type="scientific">Meripilus lineatus</name>
    <dbReference type="NCBI Taxonomy" id="2056292"/>
    <lineage>
        <taxon>Eukaryota</taxon>
        <taxon>Fungi</taxon>
        <taxon>Dikarya</taxon>
        <taxon>Basidiomycota</taxon>
        <taxon>Agaricomycotina</taxon>
        <taxon>Agaricomycetes</taxon>
        <taxon>Polyporales</taxon>
        <taxon>Meripilaceae</taxon>
        <taxon>Meripilus</taxon>
    </lineage>
</organism>
<proteinExistence type="predicted"/>
<accession>A0AAD5UNR6</accession>
<keyword evidence="3" id="KW-1185">Reference proteome</keyword>
<evidence type="ECO:0000256" key="1">
    <source>
        <dbReference type="SAM" id="MobiDB-lite"/>
    </source>
</evidence>
<feature type="region of interest" description="Disordered" evidence="1">
    <location>
        <begin position="90"/>
        <end position="179"/>
    </location>
</feature>
<feature type="compositionally biased region" description="Basic and acidic residues" evidence="1">
    <location>
        <begin position="144"/>
        <end position="158"/>
    </location>
</feature>
<dbReference type="AlphaFoldDB" id="A0AAD5UNR6"/>
<reference evidence="2" key="1">
    <citation type="submission" date="2022-07" db="EMBL/GenBank/DDBJ databases">
        <title>Genome Sequence of Physisporinus lineatus.</title>
        <authorList>
            <person name="Buettner E."/>
        </authorList>
    </citation>
    <scope>NUCLEOTIDE SEQUENCE</scope>
    <source>
        <strain evidence="2">VT162</strain>
    </source>
</reference>